<organism evidence="1 2">
    <name type="scientific">Ascodesmis nigricans</name>
    <dbReference type="NCBI Taxonomy" id="341454"/>
    <lineage>
        <taxon>Eukaryota</taxon>
        <taxon>Fungi</taxon>
        <taxon>Dikarya</taxon>
        <taxon>Ascomycota</taxon>
        <taxon>Pezizomycotina</taxon>
        <taxon>Pezizomycetes</taxon>
        <taxon>Pezizales</taxon>
        <taxon>Ascodesmidaceae</taxon>
        <taxon>Ascodesmis</taxon>
    </lineage>
</organism>
<evidence type="ECO:0000313" key="1">
    <source>
        <dbReference type="EMBL" id="TGZ85355.1"/>
    </source>
</evidence>
<dbReference type="InParanoid" id="A0A4V3SJU5"/>
<reference evidence="1 2" key="1">
    <citation type="submission" date="2019-04" db="EMBL/GenBank/DDBJ databases">
        <title>Comparative genomics and transcriptomics to analyze fruiting body development in filamentous ascomycetes.</title>
        <authorList>
            <consortium name="DOE Joint Genome Institute"/>
            <person name="Lutkenhaus R."/>
            <person name="Traeger S."/>
            <person name="Breuer J."/>
            <person name="Kuo A."/>
            <person name="Lipzen A."/>
            <person name="Pangilinan J."/>
            <person name="Dilworth D."/>
            <person name="Sandor L."/>
            <person name="Poggeler S."/>
            <person name="Barry K."/>
            <person name="Grigoriev I.V."/>
            <person name="Nowrousian M."/>
        </authorList>
    </citation>
    <scope>NUCLEOTIDE SEQUENCE [LARGE SCALE GENOMIC DNA]</scope>
    <source>
        <strain evidence="1 2">CBS 389.68</strain>
    </source>
</reference>
<dbReference type="Proteomes" id="UP000298138">
    <property type="component" value="Unassembled WGS sequence"/>
</dbReference>
<dbReference type="AlphaFoldDB" id="A0A4V3SJU5"/>
<sequence length="171" mass="19692">MLNLLVYAVRYLWSSTERNLTATERNRSKGIKPLKTHRKPPGPSVLDQILGYLDVVDPAFEDEEREEEVILMERDELEPMRQRVIEELRRRAEELERRRVEQEENERWISADGWGTVTVGESVFVDSGKDWGVRSVSSLSTVDIFEVRAGGSKDTGNASNELDVCRIRMVI</sequence>
<keyword evidence="2" id="KW-1185">Reference proteome</keyword>
<gene>
    <name evidence="1" type="ORF">EX30DRAFT_345912</name>
</gene>
<proteinExistence type="predicted"/>
<evidence type="ECO:0000313" key="2">
    <source>
        <dbReference type="Proteomes" id="UP000298138"/>
    </source>
</evidence>
<dbReference type="EMBL" id="ML220112">
    <property type="protein sequence ID" value="TGZ85355.1"/>
    <property type="molecule type" value="Genomic_DNA"/>
</dbReference>
<name>A0A4V3SJU5_9PEZI</name>
<protein>
    <submittedName>
        <fullName evidence="1">Uncharacterized protein</fullName>
    </submittedName>
</protein>
<accession>A0A4V3SJU5</accession>